<dbReference type="SMART" id="SM00960">
    <property type="entry name" value="Robl_LC7"/>
    <property type="match status" value="1"/>
</dbReference>
<dbReference type="InterPro" id="IPR004942">
    <property type="entry name" value="Roadblock/LAMTOR2_dom"/>
</dbReference>
<dbReference type="PANTHER" id="PTHR36222:SF1">
    <property type="entry name" value="SERINE PROTEASE INHIBITOR RV3364C"/>
    <property type="match status" value="1"/>
</dbReference>
<sequence>MNAQDTAAGHVKWLVEALAQDVPGVRQVVLVSSDGLLLAAAGDLVDADGESGGERLGAIVSGLVSLAQGASRVMGLGEVRQQIVTMAEGHVVAMSISDGSCLGVHASGTCDLAVVAYQMTAFVRRAGHVLTPALRAQLHRSHEPGTEAGR</sequence>
<protein>
    <submittedName>
        <fullName evidence="2">Roadblock/LC7 domain-containing protein</fullName>
    </submittedName>
</protein>
<evidence type="ECO:0000313" key="2">
    <source>
        <dbReference type="EMBL" id="GAA4944906.1"/>
    </source>
</evidence>
<keyword evidence="3" id="KW-1185">Reference proteome</keyword>
<dbReference type="RefSeq" id="WP_345673148.1">
    <property type="nucleotide sequence ID" value="NZ_BAABHS010000001.1"/>
</dbReference>
<comment type="caution">
    <text evidence="2">The sequence shown here is derived from an EMBL/GenBank/DDBJ whole genome shotgun (WGS) entry which is preliminary data.</text>
</comment>
<dbReference type="EMBL" id="BAABHS010000001">
    <property type="protein sequence ID" value="GAA4944906.1"/>
    <property type="molecule type" value="Genomic_DNA"/>
</dbReference>
<gene>
    <name evidence="2" type="ORF">GCM10023205_00650</name>
</gene>
<dbReference type="Gene3D" id="3.30.450.30">
    <property type="entry name" value="Dynein light chain 2a, cytoplasmic"/>
    <property type="match status" value="1"/>
</dbReference>
<evidence type="ECO:0000259" key="1">
    <source>
        <dbReference type="SMART" id="SM00960"/>
    </source>
</evidence>
<dbReference type="Proteomes" id="UP001500466">
    <property type="component" value="Unassembled WGS sequence"/>
</dbReference>
<dbReference type="PANTHER" id="PTHR36222">
    <property type="entry name" value="SERINE PROTEASE INHIBITOR RV3364C"/>
    <property type="match status" value="1"/>
</dbReference>
<name>A0ABP9GII5_9ACTN</name>
<organism evidence="2 3">
    <name type="scientific">Yinghuangia aomiensis</name>
    <dbReference type="NCBI Taxonomy" id="676205"/>
    <lineage>
        <taxon>Bacteria</taxon>
        <taxon>Bacillati</taxon>
        <taxon>Actinomycetota</taxon>
        <taxon>Actinomycetes</taxon>
        <taxon>Kitasatosporales</taxon>
        <taxon>Streptomycetaceae</taxon>
        <taxon>Yinghuangia</taxon>
    </lineage>
</organism>
<accession>A0ABP9GII5</accession>
<proteinExistence type="predicted"/>
<dbReference type="InterPro" id="IPR053141">
    <property type="entry name" value="Mycobact_SerProt_Inhib_Rv3364c"/>
</dbReference>
<dbReference type="SUPFAM" id="SSF103196">
    <property type="entry name" value="Roadblock/LC7 domain"/>
    <property type="match status" value="1"/>
</dbReference>
<feature type="domain" description="Roadblock/LAMTOR2" evidence="1">
    <location>
        <begin position="12"/>
        <end position="106"/>
    </location>
</feature>
<dbReference type="Pfam" id="PF03259">
    <property type="entry name" value="Robl_LC7"/>
    <property type="match status" value="1"/>
</dbReference>
<reference evidence="3" key="1">
    <citation type="journal article" date="2019" name="Int. J. Syst. Evol. Microbiol.">
        <title>The Global Catalogue of Microorganisms (GCM) 10K type strain sequencing project: providing services to taxonomists for standard genome sequencing and annotation.</title>
        <authorList>
            <consortium name="The Broad Institute Genomics Platform"/>
            <consortium name="The Broad Institute Genome Sequencing Center for Infectious Disease"/>
            <person name="Wu L."/>
            <person name="Ma J."/>
        </authorList>
    </citation>
    <scope>NUCLEOTIDE SEQUENCE [LARGE SCALE GENOMIC DNA]</scope>
    <source>
        <strain evidence="3">JCM 17986</strain>
    </source>
</reference>
<evidence type="ECO:0000313" key="3">
    <source>
        <dbReference type="Proteomes" id="UP001500466"/>
    </source>
</evidence>